<dbReference type="Pfam" id="PF01395">
    <property type="entry name" value="PBP_GOBP"/>
    <property type="match status" value="1"/>
</dbReference>
<dbReference type="InterPro" id="IPR006170">
    <property type="entry name" value="PBP/GOBP"/>
</dbReference>
<keyword evidence="1" id="KW-1015">Disulfide bond</keyword>
<dbReference type="AlphaFoldDB" id="A0A8S1DE75"/>
<dbReference type="Proteomes" id="UP000494165">
    <property type="component" value="Unassembled WGS sequence"/>
</dbReference>
<dbReference type="InterPro" id="IPR018378">
    <property type="entry name" value="C-type_lectin_CS"/>
</dbReference>
<reference evidence="5 6" key="1">
    <citation type="submission" date="2020-04" db="EMBL/GenBank/DDBJ databases">
        <authorList>
            <person name="Alioto T."/>
            <person name="Alioto T."/>
            <person name="Gomez Garrido J."/>
        </authorList>
    </citation>
    <scope>NUCLEOTIDE SEQUENCE [LARGE SCALE GENOMIC DNA]</scope>
</reference>
<dbReference type="SUPFAM" id="SSF47565">
    <property type="entry name" value="Insect pheromone/odorant-binding proteins"/>
    <property type="match status" value="1"/>
</dbReference>
<dbReference type="PROSITE" id="PS50041">
    <property type="entry name" value="C_TYPE_LECTIN_2"/>
    <property type="match status" value="2"/>
</dbReference>
<dbReference type="SUPFAM" id="SSF56436">
    <property type="entry name" value="C-type lectin-like"/>
    <property type="match status" value="2"/>
</dbReference>
<feature type="region of interest" description="Disordered" evidence="2">
    <location>
        <begin position="169"/>
        <end position="230"/>
    </location>
</feature>
<dbReference type="CDD" id="cd23992">
    <property type="entry name" value="PBP_GOBP"/>
    <property type="match status" value="1"/>
</dbReference>
<sequence length="892" mass="98702">MNATFFIPCLVTCLILHLGFSKRPSNNLEMQRKQLQSKSSRQIIIKCCGKNSCLNQLSKKRSRQNSTISSIRETEISSTRKKPSSLKKSSQHESTEVLSETDAVTLVPLPENEPTSNLIEINSLEIVSIAPTASSTDSFLPLNQTFSSPNPVTMTVPLSTTTSVASSVMEQSKTQISDSTSASTQKQNITSTSTPILTDNEQGSSTTSSMSTPQTEVSDKMENSTTVESVEAVVQTDPPDVAVIENASPVPLIGPFAPAYEHECLKNLSLFDPDGHLIEAEDYGAWETTCGSLYLFGSQILSWEENFNFCCSLGMLPLTVEDDWKRSCLQDFIGGVKWPHSSMYWSTGKRLSGNTFTWYDKRVAFSPTLWKAKQPNNVNGTENCVMLRIFKFDLNSVKLEDKHCDKLAVSACVGPTTPAPKCSFPLCTNKDCKKNDPFFTNLVENPAHYLTEPKNHGIWIEVNHRTFMFSFESDVRTFEEANQACCALDFKLLSLHQGYKFRFLSAAFKNLTLKSGKFWTSGSDFGCEGVFGFCSTNRTLMKNETIWLPNQPDNLKGNEHCLAINALSNYAAALSNDNCDLKLRYICEGRASTRVKALELECAAASNLTDAEIPMAFASPNGSEKFKCFMTCYGENANLYGNGKMVDSRILPFVPYISAGSDSSMKEYYGTMGQCKQDSRKLYGCSRVSDFVSCSQTKSPTLTVKMINVVETTISEKKSWLPPVSESLCPNAHDKIMNEDYRAFFDSISAGRATLVPYRFVISTSCGKKFLLLSIEKAPPLTTLGQAMTECAKWGLRLATIDTKTKLNCMINAKIQVDLGLSTYPEKYYAIAAIMNRPLKAKNCFSDVPFGLDSWIANNISTATGPFVIVNFFKKYATTVGGSFKHIICETI</sequence>
<evidence type="ECO:0000259" key="4">
    <source>
        <dbReference type="PROSITE" id="PS50041"/>
    </source>
</evidence>
<dbReference type="OrthoDB" id="6340082at2759"/>
<feature type="signal peptide" evidence="3">
    <location>
        <begin position="1"/>
        <end position="21"/>
    </location>
</feature>
<evidence type="ECO:0000313" key="6">
    <source>
        <dbReference type="Proteomes" id="UP000494165"/>
    </source>
</evidence>
<accession>A0A8S1DE75</accession>
<dbReference type="CDD" id="cd00037">
    <property type="entry name" value="CLECT"/>
    <property type="match status" value="2"/>
</dbReference>
<evidence type="ECO:0000256" key="1">
    <source>
        <dbReference type="ARBA" id="ARBA00023157"/>
    </source>
</evidence>
<keyword evidence="6" id="KW-1185">Reference proteome</keyword>
<feature type="compositionally biased region" description="Polar residues" evidence="2">
    <location>
        <begin position="169"/>
        <end position="203"/>
    </location>
</feature>
<dbReference type="PROSITE" id="PS00615">
    <property type="entry name" value="C_TYPE_LECTIN_1"/>
    <property type="match status" value="1"/>
</dbReference>
<name>A0A8S1DE75_9INSE</name>
<organism evidence="5 6">
    <name type="scientific">Cloeon dipterum</name>
    <dbReference type="NCBI Taxonomy" id="197152"/>
    <lineage>
        <taxon>Eukaryota</taxon>
        <taxon>Metazoa</taxon>
        <taxon>Ecdysozoa</taxon>
        <taxon>Arthropoda</taxon>
        <taxon>Hexapoda</taxon>
        <taxon>Insecta</taxon>
        <taxon>Pterygota</taxon>
        <taxon>Palaeoptera</taxon>
        <taxon>Ephemeroptera</taxon>
        <taxon>Pisciforma</taxon>
        <taxon>Baetidae</taxon>
        <taxon>Cloeon</taxon>
    </lineage>
</organism>
<evidence type="ECO:0000313" key="5">
    <source>
        <dbReference type="EMBL" id="CAB3380758.1"/>
    </source>
</evidence>
<evidence type="ECO:0000256" key="3">
    <source>
        <dbReference type="SAM" id="SignalP"/>
    </source>
</evidence>
<dbReference type="EMBL" id="CADEPI010000216">
    <property type="protein sequence ID" value="CAB3380758.1"/>
    <property type="molecule type" value="Genomic_DNA"/>
</dbReference>
<dbReference type="InterPro" id="IPR036728">
    <property type="entry name" value="PBP_GOBP_sf"/>
</dbReference>
<dbReference type="InterPro" id="IPR016186">
    <property type="entry name" value="C-type_lectin-like/link_sf"/>
</dbReference>
<dbReference type="Pfam" id="PF00059">
    <property type="entry name" value="Lectin_C"/>
    <property type="match status" value="1"/>
</dbReference>
<evidence type="ECO:0000256" key="2">
    <source>
        <dbReference type="SAM" id="MobiDB-lite"/>
    </source>
</evidence>
<dbReference type="Gene3D" id="1.10.238.20">
    <property type="entry name" value="Pheromone/general odorant binding protein domain"/>
    <property type="match status" value="1"/>
</dbReference>
<feature type="domain" description="C-type lectin" evidence="4">
    <location>
        <begin position="464"/>
        <end position="588"/>
    </location>
</feature>
<gene>
    <name evidence="5" type="ORF">CLODIP_2_CD16272</name>
</gene>
<dbReference type="GO" id="GO:0005549">
    <property type="term" value="F:odorant binding"/>
    <property type="evidence" value="ECO:0007669"/>
    <property type="project" value="InterPro"/>
</dbReference>
<dbReference type="Gene3D" id="3.10.100.10">
    <property type="entry name" value="Mannose-Binding Protein A, subunit A"/>
    <property type="match status" value="2"/>
</dbReference>
<feature type="domain" description="C-type lectin" evidence="4">
    <location>
        <begin position="289"/>
        <end position="413"/>
    </location>
</feature>
<dbReference type="InterPro" id="IPR016187">
    <property type="entry name" value="CTDL_fold"/>
</dbReference>
<dbReference type="InterPro" id="IPR001304">
    <property type="entry name" value="C-type_lectin-like"/>
</dbReference>
<feature type="region of interest" description="Disordered" evidence="2">
    <location>
        <begin position="64"/>
        <end position="100"/>
    </location>
</feature>
<comment type="caution">
    <text evidence="5">The sequence shown here is derived from an EMBL/GenBank/DDBJ whole genome shotgun (WGS) entry which is preliminary data.</text>
</comment>
<feature type="chain" id="PRO_5035908715" description="C-type lectin domain-containing protein" evidence="3">
    <location>
        <begin position="22"/>
        <end position="892"/>
    </location>
</feature>
<protein>
    <recommendedName>
        <fullName evidence="4">C-type lectin domain-containing protein</fullName>
    </recommendedName>
</protein>
<proteinExistence type="predicted"/>
<dbReference type="SMART" id="SM00034">
    <property type="entry name" value="CLECT"/>
    <property type="match status" value="2"/>
</dbReference>
<keyword evidence="3" id="KW-0732">Signal</keyword>